<dbReference type="Pfam" id="PF12705">
    <property type="entry name" value="PDDEXK_1"/>
    <property type="match status" value="1"/>
</dbReference>
<organism evidence="19 20">
    <name type="scientific">Sulfitobacter undariae</name>
    <dbReference type="NCBI Taxonomy" id="1563671"/>
    <lineage>
        <taxon>Bacteria</taxon>
        <taxon>Pseudomonadati</taxon>
        <taxon>Pseudomonadota</taxon>
        <taxon>Alphaproteobacteria</taxon>
        <taxon>Rhodobacterales</taxon>
        <taxon>Roseobacteraceae</taxon>
        <taxon>Sulfitobacter</taxon>
    </lineage>
</organism>
<dbReference type="InterPro" id="IPR014017">
    <property type="entry name" value="DNA_helicase_UvrD-like_C"/>
</dbReference>
<evidence type="ECO:0000256" key="5">
    <source>
        <dbReference type="ARBA" id="ARBA00022806"/>
    </source>
</evidence>
<sequence length="1128" mass="125639">MTDLPEWNDATRAQIMAARPDTSTWLSANAGSGKTRVLTDRVARLLLDEVKPQHILCLTYTKAAASEMQNRLFKRLGEWAMMEDDELRAALRDLGVLKDIPAAQLRDARTLFAQAIETPGGLKIQTIHSFCASLLRRFPLEAGVSPQFKEIEDRAAELLRADILDTMAEGPQARLVTDLAAHYTGDNFGSLTQAITGKRELFDMLPDDLTALFDLPDGFDINDLPRDVMDQAVARWMPEAIGVFAAQNNKTMPKLADGLRAINFDAPIITDLDKLKALLLTQKMELRKSFPTKGAQTDLGPMLSPFEDLAQRALEAHDLQMRARNLSRTRALHRFSKVFITRYEAEKQKRGWLDFDDLILRARALLNDPKVAAWVLYRIDGGIDHILVDEAQDTSPRQWDVIEKLADEFASGAGAREEQTSRTLFVVGDKKQSIYSFQGADPREFDLKRVSFQESLTAAKLDFQNQSLDYSFRSSPAILRAVDQTFNTQPEPRMDEAMTHLAFKDALPGRVDLWPLIEKSTDDDEEADWTDPVDRKSDQHHTVILADQIAEQIKHLIEGEHYIPDEGKNRETIRRRITAGDFLILVRGRKTGLFSEIIRACKAAELPIAGADRLKVGAELAVRDIGALLSFLSTPDDALSLATALRSPLFGWDEQALFTLAHYRPLKQDLWQYLRTQEGKYPKTMAILHDLRSQVDFLRPYDLIERILTLHDGRRLLLARMGTEAEDGIDALLGQALAYERTEVPSLTGFLEWMQADDLEIKRQIDSASDQIRVMTVHGAKGLEAPIVIMPDTGTKKNEIRDEIITLDGVPIWKPNSGDMTQAIAAQIDTLKEAQTQEGLRLLYVAMTRAEKWLIVAAAGELPKDGGSWYQMTEAALHHLNAKPFNEGPVFGIRHEQEGWNDLPVVTVPPKETVVPVLEPVFTTNPPPAPERTEVLSPSDLGGAKALAGEDGMDEEAAMSYGSLVHMLLENLAALTTQQRNEAAEQLLRNTDPDQAAMALAEALGVLEHPALADLFTPNAMAEVPVTADLGRKRMYGIIDRLIITDDRILAVDFKTNRTVPDSPATCPEGLLRQMGAYTHALQAIYPDHKIDTAILWTRTGALMPLPHDTVTGALQRTGYLDAGNMPS</sequence>
<evidence type="ECO:0000256" key="16">
    <source>
        <dbReference type="SAM" id="MobiDB-lite"/>
    </source>
</evidence>
<evidence type="ECO:0000313" key="19">
    <source>
        <dbReference type="EMBL" id="MBB3994151.1"/>
    </source>
</evidence>
<dbReference type="GO" id="GO:0005829">
    <property type="term" value="C:cytosol"/>
    <property type="evidence" value="ECO:0007669"/>
    <property type="project" value="TreeGrafter"/>
</dbReference>
<comment type="caution">
    <text evidence="19">The sequence shown here is derived from an EMBL/GenBank/DDBJ whole genome shotgun (WGS) entry which is preliminary data.</text>
</comment>
<dbReference type="InterPro" id="IPR011335">
    <property type="entry name" value="Restrct_endonuc-II-like"/>
</dbReference>
<evidence type="ECO:0000256" key="8">
    <source>
        <dbReference type="ARBA" id="ARBA00023125"/>
    </source>
</evidence>
<dbReference type="EC" id="5.6.2.4" evidence="12"/>
<keyword evidence="6" id="KW-0269">Exonuclease</keyword>
<evidence type="ECO:0000256" key="10">
    <source>
        <dbReference type="ARBA" id="ARBA00023235"/>
    </source>
</evidence>
<keyword evidence="8" id="KW-0238">DNA-binding</keyword>
<dbReference type="InterPro" id="IPR014016">
    <property type="entry name" value="UvrD-like_ATP-bd"/>
</dbReference>
<dbReference type="InterPro" id="IPR011604">
    <property type="entry name" value="PDDEXK-like_dom_sf"/>
</dbReference>
<evidence type="ECO:0000256" key="3">
    <source>
        <dbReference type="ARBA" id="ARBA00022763"/>
    </source>
</evidence>
<dbReference type="Proteomes" id="UP000530268">
    <property type="component" value="Unassembled WGS sequence"/>
</dbReference>
<dbReference type="InterPro" id="IPR014151">
    <property type="entry name" value="DNA_helicase_AddA"/>
</dbReference>
<dbReference type="InterPro" id="IPR038726">
    <property type="entry name" value="PDDEXK_AddAB-type"/>
</dbReference>
<proteinExistence type="predicted"/>
<evidence type="ECO:0000256" key="11">
    <source>
        <dbReference type="ARBA" id="ARBA00034617"/>
    </source>
</evidence>
<dbReference type="NCBIfam" id="TIGR02784">
    <property type="entry name" value="addA_alphas"/>
    <property type="match status" value="1"/>
</dbReference>
<evidence type="ECO:0000256" key="15">
    <source>
        <dbReference type="PROSITE-ProRule" id="PRU00560"/>
    </source>
</evidence>
<evidence type="ECO:0000256" key="9">
    <source>
        <dbReference type="ARBA" id="ARBA00023204"/>
    </source>
</evidence>
<feature type="region of interest" description="Disordered" evidence="16">
    <location>
        <begin position="920"/>
        <end position="941"/>
    </location>
</feature>
<keyword evidence="10" id="KW-0413">Isomerase</keyword>
<comment type="catalytic activity">
    <reaction evidence="11">
        <text>Couples ATP hydrolysis with the unwinding of duplex DNA by translocating in the 3'-5' direction.</text>
        <dbReference type="EC" id="5.6.2.4"/>
    </reaction>
</comment>
<feature type="domain" description="UvrD-like helicase C-terminal" evidence="18">
    <location>
        <begin position="492"/>
        <end position="782"/>
    </location>
</feature>
<evidence type="ECO:0000256" key="14">
    <source>
        <dbReference type="ARBA" id="ARBA00048988"/>
    </source>
</evidence>
<evidence type="ECO:0000256" key="2">
    <source>
        <dbReference type="ARBA" id="ARBA00022741"/>
    </source>
</evidence>
<evidence type="ECO:0000256" key="13">
    <source>
        <dbReference type="ARBA" id="ARBA00034923"/>
    </source>
</evidence>
<keyword evidence="20" id="KW-1185">Reference proteome</keyword>
<feature type="binding site" evidence="15">
    <location>
        <begin position="28"/>
        <end position="35"/>
    </location>
    <ligand>
        <name>ATP</name>
        <dbReference type="ChEBI" id="CHEBI:30616"/>
    </ligand>
</feature>
<protein>
    <recommendedName>
        <fullName evidence="12">DNA 3'-5' helicase</fullName>
        <ecNumber evidence="12">5.6.2.4</ecNumber>
    </recommendedName>
    <alternativeName>
        <fullName evidence="13">DNA 3'-5' helicase II</fullName>
    </alternativeName>
</protein>
<dbReference type="PROSITE" id="PS51198">
    <property type="entry name" value="UVRD_HELICASE_ATP_BIND"/>
    <property type="match status" value="1"/>
</dbReference>
<comment type="catalytic activity">
    <reaction evidence="14">
        <text>ATP + H2O = ADP + phosphate + H(+)</text>
        <dbReference type="Rhea" id="RHEA:13065"/>
        <dbReference type="ChEBI" id="CHEBI:15377"/>
        <dbReference type="ChEBI" id="CHEBI:15378"/>
        <dbReference type="ChEBI" id="CHEBI:30616"/>
        <dbReference type="ChEBI" id="CHEBI:43474"/>
        <dbReference type="ChEBI" id="CHEBI:456216"/>
        <dbReference type="EC" id="5.6.2.4"/>
    </reaction>
</comment>
<dbReference type="GO" id="GO:0033202">
    <property type="term" value="C:DNA helicase complex"/>
    <property type="evidence" value="ECO:0007669"/>
    <property type="project" value="TreeGrafter"/>
</dbReference>
<evidence type="ECO:0000313" key="20">
    <source>
        <dbReference type="Proteomes" id="UP000530268"/>
    </source>
</evidence>
<dbReference type="AlphaFoldDB" id="A0A7W6E618"/>
<keyword evidence="2 15" id="KW-0547">Nucleotide-binding</keyword>
<keyword evidence="4 15" id="KW-0378">Hydrolase</keyword>
<dbReference type="PANTHER" id="PTHR11070:SF2">
    <property type="entry name" value="ATP-DEPENDENT DNA HELICASE SRS2"/>
    <property type="match status" value="1"/>
</dbReference>
<accession>A0A7W6E618</accession>
<evidence type="ECO:0000256" key="1">
    <source>
        <dbReference type="ARBA" id="ARBA00022722"/>
    </source>
</evidence>
<dbReference type="InterPro" id="IPR027417">
    <property type="entry name" value="P-loop_NTPase"/>
</dbReference>
<dbReference type="GO" id="GO:0043138">
    <property type="term" value="F:3'-5' DNA helicase activity"/>
    <property type="evidence" value="ECO:0007669"/>
    <property type="project" value="UniProtKB-EC"/>
</dbReference>
<dbReference type="Pfam" id="PF00580">
    <property type="entry name" value="UvrD-helicase"/>
    <property type="match status" value="1"/>
</dbReference>
<evidence type="ECO:0000256" key="6">
    <source>
        <dbReference type="ARBA" id="ARBA00022839"/>
    </source>
</evidence>
<dbReference type="GO" id="GO:0005524">
    <property type="term" value="F:ATP binding"/>
    <property type="evidence" value="ECO:0007669"/>
    <property type="project" value="UniProtKB-UniRule"/>
</dbReference>
<keyword evidence="9" id="KW-0234">DNA repair</keyword>
<feature type="domain" description="UvrD-like helicase ATP-binding" evidence="17">
    <location>
        <begin position="7"/>
        <end position="475"/>
    </location>
</feature>
<evidence type="ECO:0000259" key="18">
    <source>
        <dbReference type="PROSITE" id="PS51217"/>
    </source>
</evidence>
<dbReference type="Gene3D" id="3.40.50.300">
    <property type="entry name" value="P-loop containing nucleotide triphosphate hydrolases"/>
    <property type="match status" value="4"/>
</dbReference>
<keyword evidence="7 15" id="KW-0067">ATP-binding</keyword>
<evidence type="ECO:0000259" key="17">
    <source>
        <dbReference type="PROSITE" id="PS51198"/>
    </source>
</evidence>
<dbReference type="PROSITE" id="PS51217">
    <property type="entry name" value="UVRD_HELICASE_CTER"/>
    <property type="match status" value="1"/>
</dbReference>
<evidence type="ECO:0000256" key="7">
    <source>
        <dbReference type="ARBA" id="ARBA00022840"/>
    </source>
</evidence>
<dbReference type="GO" id="GO:0000725">
    <property type="term" value="P:recombinational repair"/>
    <property type="evidence" value="ECO:0007669"/>
    <property type="project" value="TreeGrafter"/>
</dbReference>
<name>A0A7W6E618_9RHOB</name>
<dbReference type="RefSeq" id="WP_184564902.1">
    <property type="nucleotide sequence ID" value="NZ_JACIEI010000004.1"/>
</dbReference>
<evidence type="ECO:0000256" key="4">
    <source>
        <dbReference type="ARBA" id="ARBA00022801"/>
    </source>
</evidence>
<dbReference type="SUPFAM" id="SSF52540">
    <property type="entry name" value="P-loop containing nucleoside triphosphate hydrolases"/>
    <property type="match status" value="1"/>
</dbReference>
<gene>
    <name evidence="19" type="ORF">GGR95_001792</name>
</gene>
<reference evidence="19 20" key="1">
    <citation type="submission" date="2020-08" db="EMBL/GenBank/DDBJ databases">
        <title>Genomic Encyclopedia of Type Strains, Phase IV (KMG-IV): sequencing the most valuable type-strain genomes for metagenomic binning, comparative biology and taxonomic classification.</title>
        <authorList>
            <person name="Goeker M."/>
        </authorList>
    </citation>
    <scope>NUCLEOTIDE SEQUENCE [LARGE SCALE GENOMIC DNA]</scope>
    <source>
        <strain evidence="19 20">DSM 102234</strain>
    </source>
</reference>
<dbReference type="GO" id="GO:0003677">
    <property type="term" value="F:DNA binding"/>
    <property type="evidence" value="ECO:0007669"/>
    <property type="project" value="UniProtKB-KW"/>
</dbReference>
<dbReference type="SUPFAM" id="SSF52980">
    <property type="entry name" value="Restriction endonuclease-like"/>
    <property type="match status" value="1"/>
</dbReference>
<keyword evidence="3" id="KW-0227">DNA damage</keyword>
<evidence type="ECO:0000256" key="12">
    <source>
        <dbReference type="ARBA" id="ARBA00034808"/>
    </source>
</evidence>
<dbReference type="PANTHER" id="PTHR11070">
    <property type="entry name" value="UVRD / RECB / PCRA DNA HELICASE FAMILY MEMBER"/>
    <property type="match status" value="1"/>
</dbReference>
<keyword evidence="5 15" id="KW-0347">Helicase</keyword>
<dbReference type="EMBL" id="JACIEI010000004">
    <property type="protein sequence ID" value="MBB3994151.1"/>
    <property type="molecule type" value="Genomic_DNA"/>
</dbReference>
<dbReference type="Pfam" id="PF13361">
    <property type="entry name" value="UvrD_C"/>
    <property type="match status" value="1"/>
</dbReference>
<keyword evidence="1" id="KW-0540">Nuclease</keyword>
<dbReference type="GO" id="GO:0004527">
    <property type="term" value="F:exonuclease activity"/>
    <property type="evidence" value="ECO:0007669"/>
    <property type="project" value="UniProtKB-KW"/>
</dbReference>
<dbReference type="Gene3D" id="3.90.320.10">
    <property type="match status" value="1"/>
</dbReference>
<dbReference type="InterPro" id="IPR000212">
    <property type="entry name" value="DNA_helicase_UvrD/REP"/>
</dbReference>